<name>A0ABR8H2C6_9CYAN</name>
<sequence length="69" mass="8014">MQQTFLASVGQTATNNRGWSKSCTHTWVMHSTNGWYCATARITADMVCYVECDRSSKRREIQRDRSHKE</sequence>
<dbReference type="EMBL" id="JACJTA010000151">
    <property type="protein sequence ID" value="MBD2609385.1"/>
    <property type="molecule type" value="Genomic_DNA"/>
</dbReference>
<protein>
    <submittedName>
        <fullName evidence="1">Uncharacterized protein</fullName>
    </submittedName>
</protein>
<dbReference type="RefSeq" id="WP_144238127.1">
    <property type="nucleotide sequence ID" value="NZ_JACJTA010000151.1"/>
</dbReference>
<dbReference type="Proteomes" id="UP000660380">
    <property type="component" value="Unassembled WGS sequence"/>
</dbReference>
<proteinExistence type="predicted"/>
<evidence type="ECO:0000313" key="1">
    <source>
        <dbReference type="EMBL" id="MBD2609385.1"/>
    </source>
</evidence>
<evidence type="ECO:0000313" key="2">
    <source>
        <dbReference type="Proteomes" id="UP000660380"/>
    </source>
</evidence>
<organism evidence="1 2">
    <name type="scientific">Scytonema hofmannii FACHB-248</name>
    <dbReference type="NCBI Taxonomy" id="1842502"/>
    <lineage>
        <taxon>Bacteria</taxon>
        <taxon>Bacillati</taxon>
        <taxon>Cyanobacteriota</taxon>
        <taxon>Cyanophyceae</taxon>
        <taxon>Nostocales</taxon>
        <taxon>Scytonemataceae</taxon>
        <taxon>Scytonema</taxon>
    </lineage>
</organism>
<reference evidence="1 2" key="1">
    <citation type="journal article" date="2020" name="ISME J.">
        <title>Comparative genomics reveals insights into cyanobacterial evolution and habitat adaptation.</title>
        <authorList>
            <person name="Chen M.Y."/>
            <person name="Teng W.K."/>
            <person name="Zhao L."/>
            <person name="Hu C.X."/>
            <person name="Zhou Y.K."/>
            <person name="Han B.P."/>
            <person name="Song L.R."/>
            <person name="Shu W.S."/>
        </authorList>
    </citation>
    <scope>NUCLEOTIDE SEQUENCE [LARGE SCALE GENOMIC DNA]</scope>
    <source>
        <strain evidence="1 2">FACHB-248</strain>
    </source>
</reference>
<keyword evidence="2" id="KW-1185">Reference proteome</keyword>
<accession>A0ABR8H2C6</accession>
<gene>
    <name evidence="1" type="ORF">H6G81_34060</name>
</gene>
<comment type="caution">
    <text evidence="1">The sequence shown here is derived from an EMBL/GenBank/DDBJ whole genome shotgun (WGS) entry which is preliminary data.</text>
</comment>